<dbReference type="InterPro" id="IPR029044">
    <property type="entry name" value="Nucleotide-diphossugar_trans"/>
</dbReference>
<feature type="transmembrane region" description="Helical" evidence="7">
    <location>
        <begin position="377"/>
        <end position="396"/>
    </location>
</feature>
<dbReference type="OrthoDB" id="9768769at2"/>
<dbReference type="PANTHER" id="PTHR43867:SF2">
    <property type="entry name" value="CELLULOSE SYNTHASE CATALYTIC SUBUNIT A [UDP-FORMING]"/>
    <property type="match status" value="1"/>
</dbReference>
<keyword evidence="2" id="KW-0328">Glycosyltransferase</keyword>
<dbReference type="PANTHER" id="PTHR43867">
    <property type="entry name" value="CELLULOSE SYNTHASE CATALYTIC SUBUNIT A [UDP-FORMING]"/>
    <property type="match status" value="1"/>
</dbReference>
<evidence type="ECO:0000256" key="3">
    <source>
        <dbReference type="ARBA" id="ARBA00022679"/>
    </source>
</evidence>
<dbReference type="InterPro" id="IPR050321">
    <property type="entry name" value="Glycosyltr_2/OpgH_subfam"/>
</dbReference>
<feature type="transmembrane region" description="Helical" evidence="7">
    <location>
        <begin position="29"/>
        <end position="48"/>
    </location>
</feature>
<keyword evidence="5 7" id="KW-1133">Transmembrane helix</keyword>
<reference evidence="12" key="1">
    <citation type="submission" date="2009-12" db="EMBL/GenBank/DDBJ databases">
        <title>Complete sequence of Treponema azotonutricium strain ZAS-9.</title>
        <authorList>
            <person name="Tetu S.G."/>
            <person name="Matson E."/>
            <person name="Ren Q."/>
            <person name="Seshadri R."/>
            <person name="Elbourne L."/>
            <person name="Hassan K.A."/>
            <person name="Durkin A."/>
            <person name="Radune D."/>
            <person name="Mohamoud Y."/>
            <person name="Shay R."/>
            <person name="Jin S."/>
            <person name="Zhang X."/>
            <person name="Lucey K."/>
            <person name="Ballor N.R."/>
            <person name="Ottesen E."/>
            <person name="Rosenthal R."/>
            <person name="Allen A."/>
            <person name="Leadbetter J.R."/>
            <person name="Paulsen I.T."/>
        </authorList>
    </citation>
    <scope>NUCLEOTIDE SEQUENCE [LARGE SCALE GENOMIC DNA]</scope>
    <source>
        <strain evidence="12">ATCC BAA-888 / DSM 13862 / ZAS-9</strain>
    </source>
</reference>
<dbReference type="Pfam" id="PF13632">
    <property type="entry name" value="Glyco_trans_2_3"/>
    <property type="match status" value="1"/>
</dbReference>
<keyword evidence="3 11" id="KW-0808">Transferase</keyword>
<keyword evidence="12" id="KW-1185">Reference proteome</keyword>
<evidence type="ECO:0000256" key="4">
    <source>
        <dbReference type="ARBA" id="ARBA00022692"/>
    </source>
</evidence>
<dbReference type="Gene3D" id="2.40.10.220">
    <property type="entry name" value="predicted glycosyltransferase like domains"/>
    <property type="match status" value="1"/>
</dbReference>
<dbReference type="eggNOG" id="COG1215">
    <property type="taxonomic scope" value="Bacteria"/>
</dbReference>
<feature type="domain" description="Glycosyltransferase 2-like" evidence="8">
    <location>
        <begin position="104"/>
        <end position="205"/>
    </location>
</feature>
<dbReference type="Pfam" id="PF00535">
    <property type="entry name" value="Glycos_transf_2"/>
    <property type="match status" value="1"/>
</dbReference>
<dbReference type="STRING" id="545695.TREAZ_1149"/>
<organism evidence="11 12">
    <name type="scientific">Leadbettera azotonutricia (strain ATCC BAA-888 / DSM 13862 / ZAS-9)</name>
    <name type="common">Treponema azotonutricium</name>
    <dbReference type="NCBI Taxonomy" id="545695"/>
    <lineage>
        <taxon>Bacteria</taxon>
        <taxon>Pseudomonadati</taxon>
        <taxon>Spirochaetota</taxon>
        <taxon>Spirochaetia</taxon>
        <taxon>Spirochaetales</taxon>
        <taxon>Breznakiellaceae</taxon>
        <taxon>Leadbettera</taxon>
    </lineage>
</organism>
<dbReference type="InParanoid" id="F5Y747"/>
<reference evidence="11 12" key="2">
    <citation type="journal article" date="2011" name="ISME J.">
        <title>RNA-seq reveals cooperative metabolic interactions between two termite-gut spirochete species in co-culture.</title>
        <authorList>
            <person name="Rosenthal A.Z."/>
            <person name="Matson E.G."/>
            <person name="Eldar A."/>
            <person name="Leadbetter J.R."/>
        </authorList>
    </citation>
    <scope>NUCLEOTIDE SEQUENCE [LARGE SCALE GENOMIC DNA]</scope>
    <source>
        <strain evidence="12">ATCC BAA-888 / DSM 13862 / ZAS-9</strain>
    </source>
</reference>
<accession>F5Y747</accession>
<evidence type="ECO:0000256" key="7">
    <source>
        <dbReference type="SAM" id="Phobius"/>
    </source>
</evidence>
<feature type="transmembrane region" description="Helical" evidence="7">
    <location>
        <begin position="54"/>
        <end position="77"/>
    </location>
</feature>
<dbReference type="InterPro" id="IPR009875">
    <property type="entry name" value="PilZ_domain"/>
</dbReference>
<protein>
    <submittedName>
        <fullName evidence="11">Glycosyltransferase, involved in cell wall biogenesis</fullName>
    </submittedName>
</protein>
<evidence type="ECO:0000256" key="1">
    <source>
        <dbReference type="ARBA" id="ARBA00004141"/>
    </source>
</evidence>
<dbReference type="EMBL" id="CP001841">
    <property type="protein sequence ID" value="AEF82376.1"/>
    <property type="molecule type" value="Genomic_DNA"/>
</dbReference>
<dbReference type="CDD" id="cd06421">
    <property type="entry name" value="CESA_CelA_like"/>
    <property type="match status" value="1"/>
</dbReference>
<evidence type="ECO:0000256" key="6">
    <source>
        <dbReference type="ARBA" id="ARBA00023136"/>
    </source>
</evidence>
<keyword evidence="6 7" id="KW-0472">Membrane</keyword>
<feature type="transmembrane region" description="Helical" evidence="7">
    <location>
        <begin position="481"/>
        <end position="507"/>
    </location>
</feature>
<dbReference type="GO" id="GO:0016758">
    <property type="term" value="F:hexosyltransferase activity"/>
    <property type="evidence" value="ECO:0007669"/>
    <property type="project" value="TreeGrafter"/>
</dbReference>
<evidence type="ECO:0000259" key="10">
    <source>
        <dbReference type="Pfam" id="PF13632"/>
    </source>
</evidence>
<dbReference type="Pfam" id="PF07238">
    <property type="entry name" value="PilZ"/>
    <property type="match status" value="1"/>
</dbReference>
<sequence>MVKIGAYILSRFDVLLKSVNKSRSSLKNLVFVATIISTAVYLIWRMFFTLPWQYGAASIIAGLLMLVSEILSTLQALDKFSSVKKGFEPPLPTIPDEWFCDVDIFIATHNESAEILFKTVNGCTHMEYPDKNKVHVYLCDDGNRSEIAALAKELGIGYFGLARNKLLKAGNLNNAMRQTHAPLCVTFDADMIPTRYMLTKTVPYFYLPFMKQLPDDRWILRELGEIDPDYRIGFIQTPQSFYNPDLFQYNLYSEGRIPNEQDYFFREINVIRNASNAPIYAGSNTVISRIALEQVGYIATGTITEDFATGLKIQRKGWITYGTSTPLAHGLAPDDIESLVKQRERWGRGCIQSLQNMNIVGMKDLPFLSKISYINCYFYWWSFLARFIFIAAPILFAVFHLRILVCSVQQFFIFWLPYFILSSITSKLTAGATRNQHWNGVIDTIMFPYLMVPIVKEALGFKLEKFAVTRKDKATGEQKSTFYWALPHLMLLISCLAALGICVKLTLQSATMYNIVMMYWLVINSKNLVLAIFFMMGRKNTRSTERFYVTLPITIHGEFGDIHAMTTDISEEGLAFTIDRPEFISPDTDLSLILEAPPYTAKMVVRVLHIDNRNNNAWKYCVRILTLDRYNIRQYFQIIYDRHHSLPDKIAENWSLYDDYQIQLNKRSSLQINAQRKLPRVELSAIAARSDGSVCMVTSFNYYYLSFRFFSPWPEGDDEDEVRARRNRPACEIFDEAYMEFEGYNNLPFHIAIENKLPGGDILFSVINWRTLLNNKDYPSLIDKWVAGVKMEALIRGERSLPELPPADEYAEILEEAFV</sequence>
<dbReference type="Proteomes" id="UP000009222">
    <property type="component" value="Chromosome"/>
</dbReference>
<dbReference type="RefSeq" id="WP_015710843.1">
    <property type="nucleotide sequence ID" value="NC_015577.1"/>
</dbReference>
<feature type="transmembrane region" description="Helical" evidence="7">
    <location>
        <begin position="402"/>
        <end position="421"/>
    </location>
</feature>
<comment type="subcellular location">
    <subcellularLocation>
        <location evidence="1">Membrane</location>
        <topology evidence="1">Multi-pass membrane protein</topology>
    </subcellularLocation>
</comment>
<dbReference type="InterPro" id="IPR001173">
    <property type="entry name" value="Glyco_trans_2-like"/>
</dbReference>
<evidence type="ECO:0000256" key="2">
    <source>
        <dbReference type="ARBA" id="ARBA00022676"/>
    </source>
</evidence>
<evidence type="ECO:0000259" key="8">
    <source>
        <dbReference type="Pfam" id="PF00535"/>
    </source>
</evidence>
<evidence type="ECO:0000313" key="11">
    <source>
        <dbReference type="EMBL" id="AEF82376.1"/>
    </source>
</evidence>
<name>F5Y747_LEAAZ</name>
<dbReference type="GO" id="GO:0005886">
    <property type="term" value="C:plasma membrane"/>
    <property type="evidence" value="ECO:0007669"/>
    <property type="project" value="TreeGrafter"/>
</dbReference>
<feature type="domain" description="Glycosyltransferase 2-like" evidence="10">
    <location>
        <begin position="231"/>
        <end position="415"/>
    </location>
</feature>
<evidence type="ECO:0000313" key="12">
    <source>
        <dbReference type="Proteomes" id="UP000009222"/>
    </source>
</evidence>
<evidence type="ECO:0000259" key="9">
    <source>
        <dbReference type="Pfam" id="PF07238"/>
    </source>
</evidence>
<dbReference type="AlphaFoldDB" id="F5Y747"/>
<dbReference type="HOGENOM" id="CLU_011907_3_1_12"/>
<dbReference type="Gene3D" id="3.90.550.10">
    <property type="entry name" value="Spore Coat Polysaccharide Biosynthesis Protein SpsA, Chain A"/>
    <property type="match status" value="1"/>
</dbReference>
<feature type="transmembrane region" description="Helical" evidence="7">
    <location>
        <begin position="513"/>
        <end position="536"/>
    </location>
</feature>
<dbReference type="SUPFAM" id="SSF53448">
    <property type="entry name" value="Nucleotide-diphospho-sugar transferases"/>
    <property type="match status" value="1"/>
</dbReference>
<proteinExistence type="predicted"/>
<keyword evidence="4 7" id="KW-0812">Transmembrane</keyword>
<feature type="domain" description="PilZ" evidence="9">
    <location>
        <begin position="541"/>
        <end position="639"/>
    </location>
</feature>
<dbReference type="KEGG" id="taz:TREAZ_1149"/>
<gene>
    <name evidence="11" type="ordered locus">TREAZ_1149</name>
</gene>
<evidence type="ECO:0000256" key="5">
    <source>
        <dbReference type="ARBA" id="ARBA00022989"/>
    </source>
</evidence>
<dbReference type="GO" id="GO:0035438">
    <property type="term" value="F:cyclic-di-GMP binding"/>
    <property type="evidence" value="ECO:0007669"/>
    <property type="project" value="InterPro"/>
</dbReference>